<reference evidence="1 2" key="1">
    <citation type="submission" date="2019-01" db="EMBL/GenBank/DDBJ databases">
        <title>Still something new to discover - new insights into E. coli phage diversity and taxonomy.</title>
        <authorList>
            <person name="Korf I.H.E."/>
            <person name="Adriaennsens E."/>
            <person name="Dreiseikelmann B."/>
            <person name="Kropinski A."/>
            <person name="Nimtz M."/>
            <person name="Meier-Kolthoff J.P."/>
            <person name="Rohde M."/>
            <person name="van Raaij M."/>
            <person name="Wittmann J."/>
        </authorList>
    </citation>
    <scope>NUCLEOTIDE SEQUENCE [LARGE SCALE GENOMIC DNA]</scope>
</reference>
<keyword evidence="2" id="KW-1185">Reference proteome</keyword>
<gene>
    <name evidence="1" type="ORF">WFI101126_00056</name>
</gene>
<protein>
    <submittedName>
        <fullName evidence="1">Uncharacterized protein</fullName>
    </submittedName>
</protein>
<accession>A0A482MS76</accession>
<evidence type="ECO:0000313" key="2">
    <source>
        <dbReference type="Proteomes" id="UP000306560"/>
    </source>
</evidence>
<organism evidence="1 2">
    <name type="scientific">Escherichia phage vB_EcoP_WFI101126</name>
    <dbReference type="NCBI Taxonomy" id="2508203"/>
    <lineage>
        <taxon>Viruses</taxon>
        <taxon>Duplodnaviria</taxon>
        <taxon>Heunggongvirae</taxon>
        <taxon>Uroviricota</taxon>
        <taxon>Caudoviricetes</taxon>
        <taxon>Mktvariviridae</taxon>
        <taxon>Gordonclarkvirinae</taxon>
        <taxon>Kuravirus</taxon>
        <taxon>Kuravirus WFI101126</taxon>
    </lineage>
</organism>
<proteinExistence type="predicted"/>
<dbReference type="EMBL" id="MK373770">
    <property type="protein sequence ID" value="QBQ76484.1"/>
    <property type="molecule type" value="Genomic_DNA"/>
</dbReference>
<dbReference type="Proteomes" id="UP000306560">
    <property type="component" value="Segment"/>
</dbReference>
<sequence length="61" mass="6807">MKVALVIRDCGDGSATIDFYKNIERACFECEEFNEDTCMNDGEPTIIDVPDDFVPPGGWSE</sequence>
<evidence type="ECO:0000313" key="1">
    <source>
        <dbReference type="EMBL" id="QBQ76484.1"/>
    </source>
</evidence>
<name>A0A482MS76_9CAUD</name>